<organism evidence="2 3">
    <name type="scientific">Trifolium pratense</name>
    <name type="common">Red clover</name>
    <dbReference type="NCBI Taxonomy" id="57577"/>
    <lineage>
        <taxon>Eukaryota</taxon>
        <taxon>Viridiplantae</taxon>
        <taxon>Streptophyta</taxon>
        <taxon>Embryophyta</taxon>
        <taxon>Tracheophyta</taxon>
        <taxon>Spermatophyta</taxon>
        <taxon>Magnoliopsida</taxon>
        <taxon>eudicotyledons</taxon>
        <taxon>Gunneridae</taxon>
        <taxon>Pentapetalae</taxon>
        <taxon>rosids</taxon>
        <taxon>fabids</taxon>
        <taxon>Fabales</taxon>
        <taxon>Fabaceae</taxon>
        <taxon>Papilionoideae</taxon>
        <taxon>50 kb inversion clade</taxon>
        <taxon>NPAAA clade</taxon>
        <taxon>Hologalegina</taxon>
        <taxon>IRL clade</taxon>
        <taxon>Trifolieae</taxon>
        <taxon>Trifolium</taxon>
    </lineage>
</organism>
<feature type="non-terminal residue" evidence="2">
    <location>
        <position position="82"/>
    </location>
</feature>
<evidence type="ECO:0000313" key="3">
    <source>
        <dbReference type="Proteomes" id="UP000236291"/>
    </source>
</evidence>
<sequence length="82" mass="9191">MADLLSGGAVGALMGETVKYALQTIKKGQQFRPTLETNMETLDALAPLVEKMKGFNDLLDRPSEEIERLEKHMREGKEIVEE</sequence>
<evidence type="ECO:0000313" key="2">
    <source>
        <dbReference type="EMBL" id="PNX64026.1"/>
    </source>
</evidence>
<accession>A0A2K3KCK8</accession>
<feature type="domain" description="RPW8" evidence="1">
    <location>
        <begin position="1"/>
        <end position="82"/>
    </location>
</feature>
<dbReference type="PROSITE" id="PS51153">
    <property type="entry name" value="RPW8"/>
    <property type="match status" value="1"/>
</dbReference>
<dbReference type="EMBL" id="ASHM01161098">
    <property type="protein sequence ID" value="PNX64026.1"/>
    <property type="molecule type" value="Genomic_DNA"/>
</dbReference>
<dbReference type="InterPro" id="IPR008808">
    <property type="entry name" value="Powdery_mildew-R_dom"/>
</dbReference>
<comment type="caution">
    <text evidence="2">The sequence shown here is derived from an EMBL/GenBank/DDBJ whole genome shotgun (WGS) entry which is preliminary data.</text>
</comment>
<reference evidence="2 3" key="2">
    <citation type="journal article" date="2017" name="Front. Plant Sci.">
        <title>Gene Classification and Mining of Molecular Markers Useful in Red Clover (Trifolium pratense) Breeding.</title>
        <authorList>
            <person name="Istvanek J."/>
            <person name="Dluhosova J."/>
            <person name="Dluhos P."/>
            <person name="Patkova L."/>
            <person name="Nedelnik J."/>
            <person name="Repkova J."/>
        </authorList>
    </citation>
    <scope>NUCLEOTIDE SEQUENCE [LARGE SCALE GENOMIC DNA]</scope>
    <source>
        <strain evidence="3">cv. Tatra</strain>
        <tissue evidence="2">Young leaves</tissue>
    </source>
</reference>
<dbReference type="ExpressionAtlas" id="A0A2K3KCK8">
    <property type="expression patterns" value="baseline"/>
</dbReference>
<name>A0A2K3KCK8_TRIPR</name>
<reference evidence="2 3" key="1">
    <citation type="journal article" date="2014" name="Am. J. Bot.">
        <title>Genome assembly and annotation for red clover (Trifolium pratense; Fabaceae).</title>
        <authorList>
            <person name="Istvanek J."/>
            <person name="Jaros M."/>
            <person name="Krenek A."/>
            <person name="Repkova J."/>
        </authorList>
    </citation>
    <scope>NUCLEOTIDE SEQUENCE [LARGE SCALE GENOMIC DNA]</scope>
    <source>
        <strain evidence="3">cv. Tatra</strain>
        <tissue evidence="2">Young leaves</tissue>
    </source>
</reference>
<protein>
    <submittedName>
        <fullName evidence="2">Putative disease resistance protein</fullName>
    </submittedName>
</protein>
<proteinExistence type="predicted"/>
<gene>
    <name evidence="2" type="ORF">L195_g061915</name>
</gene>
<dbReference type="AlphaFoldDB" id="A0A2K3KCK8"/>
<evidence type="ECO:0000259" key="1">
    <source>
        <dbReference type="PROSITE" id="PS51153"/>
    </source>
</evidence>
<dbReference type="Proteomes" id="UP000236291">
    <property type="component" value="Unassembled WGS sequence"/>
</dbReference>
<dbReference type="Pfam" id="PF05659">
    <property type="entry name" value="RPW8"/>
    <property type="match status" value="1"/>
</dbReference>